<gene>
    <name evidence="10" type="ORF">SORBI_3005G110517</name>
</gene>
<evidence type="ECO:0000256" key="5">
    <source>
        <dbReference type="ARBA" id="ARBA00022692"/>
    </source>
</evidence>
<evidence type="ECO:0000256" key="2">
    <source>
        <dbReference type="ARBA" id="ARBA00007651"/>
    </source>
</evidence>
<evidence type="ECO:0000256" key="1">
    <source>
        <dbReference type="ARBA" id="ARBA00004651"/>
    </source>
</evidence>
<evidence type="ECO:0000313" key="11">
    <source>
        <dbReference type="Proteomes" id="UP000000768"/>
    </source>
</evidence>
<dbReference type="PANTHER" id="PTHR33573:SF35">
    <property type="entry name" value="CASP-LIKE PROTEIN 4U1"/>
    <property type="match status" value="1"/>
</dbReference>
<keyword evidence="11" id="KW-1185">Reference proteome</keyword>
<dbReference type="GO" id="GO:0005886">
    <property type="term" value="C:plasma membrane"/>
    <property type="evidence" value="ECO:0007669"/>
    <property type="project" value="UniProtKB-SubCell"/>
</dbReference>
<dbReference type="Gramene" id="OQU83392">
    <property type="protein sequence ID" value="OQU83392"/>
    <property type="gene ID" value="SORBI_3005G110517"/>
</dbReference>
<proteinExistence type="inferred from homology"/>
<dbReference type="EMBL" id="CM000764">
    <property type="protein sequence ID" value="OQU83392.1"/>
    <property type="molecule type" value="Genomic_DNA"/>
</dbReference>
<evidence type="ECO:0000256" key="4">
    <source>
        <dbReference type="ARBA" id="ARBA00022475"/>
    </source>
</evidence>
<feature type="transmembrane region" description="Helical" evidence="8">
    <location>
        <begin position="100"/>
        <end position="124"/>
    </location>
</feature>
<dbReference type="Pfam" id="PF04535">
    <property type="entry name" value="CASP_dom"/>
    <property type="match status" value="1"/>
</dbReference>
<reference evidence="11" key="2">
    <citation type="journal article" date="2018" name="Plant J.">
        <title>The Sorghum bicolor reference genome: improved assembly, gene annotations, a transcriptome atlas, and signatures of genome organization.</title>
        <authorList>
            <person name="McCormick R.F."/>
            <person name="Truong S.K."/>
            <person name="Sreedasyam A."/>
            <person name="Jenkins J."/>
            <person name="Shu S."/>
            <person name="Sims D."/>
            <person name="Kennedy M."/>
            <person name="Amirebrahimi M."/>
            <person name="Weers B.D."/>
            <person name="McKinley B."/>
            <person name="Mattison A."/>
            <person name="Morishige D.T."/>
            <person name="Grimwood J."/>
            <person name="Schmutz J."/>
            <person name="Mullet J.E."/>
        </authorList>
    </citation>
    <scope>NUCLEOTIDE SEQUENCE [LARGE SCALE GENOMIC DNA]</scope>
    <source>
        <strain evidence="11">cv. BTx623</strain>
    </source>
</reference>
<feature type="domain" description="Casparian strip membrane protein" evidence="9">
    <location>
        <begin position="25"/>
        <end position="111"/>
    </location>
</feature>
<dbReference type="OMA" id="NAFVCFY"/>
<dbReference type="PANTHER" id="PTHR33573">
    <property type="entry name" value="CASP-LIKE PROTEIN 4A4"/>
    <property type="match status" value="1"/>
</dbReference>
<keyword evidence="5 8" id="KW-0812">Transmembrane</keyword>
<comment type="subcellular location">
    <subcellularLocation>
        <location evidence="1 8">Cell membrane</location>
        <topology evidence="1 8">Multi-pass membrane protein</topology>
    </subcellularLocation>
</comment>
<evidence type="ECO:0000256" key="6">
    <source>
        <dbReference type="ARBA" id="ARBA00022989"/>
    </source>
</evidence>
<protein>
    <recommendedName>
        <fullName evidence="8">CASP-like protein</fullName>
    </recommendedName>
</protein>
<evidence type="ECO:0000256" key="8">
    <source>
        <dbReference type="RuleBase" id="RU361233"/>
    </source>
</evidence>
<dbReference type="InterPro" id="IPR006702">
    <property type="entry name" value="CASP_dom"/>
</dbReference>
<dbReference type="AlphaFoldDB" id="A0A109NDF8"/>
<evidence type="ECO:0000313" key="10">
    <source>
        <dbReference type="EMBL" id="OQU83392.1"/>
    </source>
</evidence>
<dbReference type="STRING" id="4558.A0A109NDF8"/>
<keyword evidence="4 8" id="KW-1003">Cell membrane</keyword>
<feature type="transmembrane region" description="Helical" evidence="8">
    <location>
        <begin position="25"/>
        <end position="46"/>
    </location>
</feature>
<dbReference type="Proteomes" id="UP000000768">
    <property type="component" value="Chromosome 5"/>
</dbReference>
<dbReference type="InParanoid" id="A0A109NDF8"/>
<evidence type="ECO:0000256" key="3">
    <source>
        <dbReference type="ARBA" id="ARBA00011489"/>
    </source>
</evidence>
<comment type="similarity">
    <text evidence="2 8">Belongs to the Casparian strip membrane proteins (CASP) family.</text>
</comment>
<comment type="caution">
    <text evidence="8">Lacks conserved residue(s) required for the propagation of feature annotation.</text>
</comment>
<evidence type="ECO:0000259" key="9">
    <source>
        <dbReference type="Pfam" id="PF04535"/>
    </source>
</evidence>
<comment type="subunit">
    <text evidence="3 8">Homodimer and heterodimers.</text>
</comment>
<name>A0A109NDF8_SORBI</name>
<organism evidence="10 11">
    <name type="scientific">Sorghum bicolor</name>
    <name type="common">Sorghum</name>
    <name type="synonym">Sorghum vulgare</name>
    <dbReference type="NCBI Taxonomy" id="4558"/>
    <lineage>
        <taxon>Eukaryota</taxon>
        <taxon>Viridiplantae</taxon>
        <taxon>Streptophyta</taxon>
        <taxon>Embryophyta</taxon>
        <taxon>Tracheophyta</taxon>
        <taxon>Spermatophyta</taxon>
        <taxon>Magnoliopsida</taxon>
        <taxon>Liliopsida</taxon>
        <taxon>Poales</taxon>
        <taxon>Poaceae</taxon>
        <taxon>PACMAD clade</taxon>
        <taxon>Panicoideae</taxon>
        <taxon>Andropogonodae</taxon>
        <taxon>Andropogoneae</taxon>
        <taxon>Sorghinae</taxon>
        <taxon>Sorghum</taxon>
    </lineage>
</organism>
<accession>A0A109NDF8</accession>
<evidence type="ECO:0000256" key="7">
    <source>
        <dbReference type="ARBA" id="ARBA00023136"/>
    </source>
</evidence>
<keyword evidence="6 8" id="KW-1133">Transmembrane helix</keyword>
<keyword evidence="7 8" id="KW-0472">Membrane</keyword>
<reference evidence="10 11" key="1">
    <citation type="journal article" date="2009" name="Nature">
        <title>The Sorghum bicolor genome and the diversification of grasses.</title>
        <authorList>
            <person name="Paterson A.H."/>
            <person name="Bowers J.E."/>
            <person name="Bruggmann R."/>
            <person name="Dubchak I."/>
            <person name="Grimwood J."/>
            <person name="Gundlach H."/>
            <person name="Haberer G."/>
            <person name="Hellsten U."/>
            <person name="Mitros T."/>
            <person name="Poliakov A."/>
            <person name="Schmutz J."/>
            <person name="Spannagl M."/>
            <person name="Tang H."/>
            <person name="Wang X."/>
            <person name="Wicker T."/>
            <person name="Bharti A.K."/>
            <person name="Chapman J."/>
            <person name="Feltus F.A."/>
            <person name="Gowik U."/>
            <person name="Grigoriev I.V."/>
            <person name="Lyons E."/>
            <person name="Maher C.A."/>
            <person name="Martis M."/>
            <person name="Narechania A."/>
            <person name="Otillar R.P."/>
            <person name="Penning B.W."/>
            <person name="Salamov A.A."/>
            <person name="Wang Y."/>
            <person name="Zhang L."/>
            <person name="Carpita N.C."/>
            <person name="Freeling M."/>
            <person name="Gingle A.R."/>
            <person name="Hash C.T."/>
            <person name="Keller B."/>
            <person name="Klein P."/>
            <person name="Kresovich S."/>
            <person name="McCann M.C."/>
            <person name="Ming R."/>
            <person name="Peterson D.G."/>
            <person name="Mehboob-ur-Rahman"/>
            <person name="Ware D."/>
            <person name="Westhoff P."/>
            <person name="Mayer K.F."/>
            <person name="Messing J."/>
            <person name="Rokhsar D.S."/>
        </authorList>
    </citation>
    <scope>NUCLEOTIDE SEQUENCE [LARGE SCALE GENOMIC DNA]</scope>
    <source>
        <strain evidence="11">cv. BTx623</strain>
    </source>
</reference>
<sequence length="127" mass="13653">MTFGPGRAKLTGFGPCSRARAACPMNAFVCFYSIAQAFAEILRLVLPASMPRSTSGYSCSLFLDQVLGYLLISASSAAASRNRLWALTHGEDQFDSKINVAVWSSFLGFLALSANALISMANLFSRI</sequence>